<sequence length="586" mass="65706">MTIDEFDPDTFLLELNRKMANVSINPAASDVIVKDTLDHWRRHLYDDDPDICFVGVQHLRRYLTQGTSDSSHVDDLLELNILPRLKDWLQYNEHPALQFEIAWVITNIAAGNSYQTNALVENDFIPVLTEVLQSNMNTLTVKAQAGWALSNFAGESPHLREQLLEQNSLVMIALVLQDTCQDIIDTIHKSASLHLRLTIANHNILSDVKALTWSLSNMSRGGFRTANYWDRYVPAFNALALCICFEHKDVWVDACWGLSRIMYNMHDVHPFYDSVMITNQLCTRLASLLKHEDLSVIVPVLRCIINITSGPNEHSERLLETDLLDNLAHLTNPDTALPIRRDAFLVVSNLVASDDTLVKTVCDADYIIDSVVAHIHVPGHVFKDDTCEWLPTVSSAYYHQAEEWKITLESLWVVCNLTNLGSDETIQKLLTKHEKLPKLLLNLLMFQSLPNNVCVKALDVTINIIGRTNKISASIGIAANPQLQSLVQSGLADLLTSINKQHPDNEDIHKRTHVLIGFAEDCQSTSAPEIAQSNDSSSIAALFGLNSYKFSTVGANKRRVLRGQEDGDIRLIANAVHNLSITEQQS</sequence>
<evidence type="ECO:0000256" key="3">
    <source>
        <dbReference type="ARBA" id="ARBA00022927"/>
    </source>
</evidence>
<dbReference type="InterPro" id="IPR011989">
    <property type="entry name" value="ARM-like"/>
</dbReference>
<dbReference type="InterPro" id="IPR000225">
    <property type="entry name" value="Armadillo"/>
</dbReference>
<dbReference type="PANTHER" id="PTHR23316">
    <property type="entry name" value="IMPORTIN ALPHA"/>
    <property type="match status" value="1"/>
</dbReference>
<gene>
    <name evidence="4" type="ORF">DM01DRAFT_1334919</name>
</gene>
<comment type="similarity">
    <text evidence="1">Belongs to the importin alpha family.</text>
</comment>
<evidence type="ECO:0000256" key="2">
    <source>
        <dbReference type="ARBA" id="ARBA00022448"/>
    </source>
</evidence>
<name>A0A1X2GLF9_9FUNG</name>
<evidence type="ECO:0000313" key="4">
    <source>
        <dbReference type="EMBL" id="ORX56437.1"/>
    </source>
</evidence>
<dbReference type="STRING" id="101127.A0A1X2GLF9"/>
<evidence type="ECO:0000313" key="5">
    <source>
        <dbReference type="Proteomes" id="UP000242146"/>
    </source>
</evidence>
<proteinExistence type="inferred from homology"/>
<dbReference type="Gene3D" id="1.25.10.10">
    <property type="entry name" value="Leucine-rich Repeat Variant"/>
    <property type="match status" value="1"/>
</dbReference>
<dbReference type="SUPFAM" id="SSF48371">
    <property type="entry name" value="ARM repeat"/>
    <property type="match status" value="1"/>
</dbReference>
<dbReference type="Proteomes" id="UP000242146">
    <property type="component" value="Unassembled WGS sequence"/>
</dbReference>
<organism evidence="4 5">
    <name type="scientific">Hesseltinella vesiculosa</name>
    <dbReference type="NCBI Taxonomy" id="101127"/>
    <lineage>
        <taxon>Eukaryota</taxon>
        <taxon>Fungi</taxon>
        <taxon>Fungi incertae sedis</taxon>
        <taxon>Mucoromycota</taxon>
        <taxon>Mucoromycotina</taxon>
        <taxon>Mucoromycetes</taxon>
        <taxon>Mucorales</taxon>
        <taxon>Cunninghamellaceae</taxon>
        <taxon>Hesseltinella</taxon>
    </lineage>
</organism>
<dbReference type="SMART" id="SM00185">
    <property type="entry name" value="ARM"/>
    <property type="match status" value="3"/>
</dbReference>
<dbReference type="InterPro" id="IPR016024">
    <property type="entry name" value="ARM-type_fold"/>
</dbReference>
<protein>
    <submittedName>
        <fullName evidence="4">ARM repeat-containing protein</fullName>
    </submittedName>
</protein>
<keyword evidence="5" id="KW-1185">Reference proteome</keyword>
<dbReference type="GO" id="GO:0015031">
    <property type="term" value="P:protein transport"/>
    <property type="evidence" value="ECO:0007669"/>
    <property type="project" value="UniProtKB-KW"/>
</dbReference>
<dbReference type="OrthoDB" id="29145at2759"/>
<accession>A0A1X2GLF9</accession>
<dbReference type="EMBL" id="MCGT01000010">
    <property type="protein sequence ID" value="ORX56437.1"/>
    <property type="molecule type" value="Genomic_DNA"/>
</dbReference>
<comment type="caution">
    <text evidence="4">The sequence shown here is derived from an EMBL/GenBank/DDBJ whole genome shotgun (WGS) entry which is preliminary data.</text>
</comment>
<keyword evidence="3" id="KW-0653">Protein transport</keyword>
<reference evidence="4 5" key="1">
    <citation type="submission" date="2016-07" db="EMBL/GenBank/DDBJ databases">
        <title>Pervasive Adenine N6-methylation of Active Genes in Fungi.</title>
        <authorList>
            <consortium name="DOE Joint Genome Institute"/>
            <person name="Mondo S.J."/>
            <person name="Dannebaum R.O."/>
            <person name="Kuo R.C."/>
            <person name="Labutti K."/>
            <person name="Haridas S."/>
            <person name="Kuo A."/>
            <person name="Salamov A."/>
            <person name="Ahrendt S.R."/>
            <person name="Lipzen A."/>
            <person name="Sullivan W."/>
            <person name="Andreopoulos W.B."/>
            <person name="Clum A."/>
            <person name="Lindquist E."/>
            <person name="Daum C."/>
            <person name="Ramamoorthy G.K."/>
            <person name="Gryganskyi A."/>
            <person name="Culley D."/>
            <person name="Magnuson J.K."/>
            <person name="James T.Y."/>
            <person name="O'Malley M.A."/>
            <person name="Stajich J.E."/>
            <person name="Spatafora J.W."/>
            <person name="Visel A."/>
            <person name="Grigoriev I.V."/>
        </authorList>
    </citation>
    <scope>NUCLEOTIDE SEQUENCE [LARGE SCALE GENOMIC DNA]</scope>
    <source>
        <strain evidence="4 5">NRRL 3301</strain>
    </source>
</reference>
<dbReference type="AlphaFoldDB" id="A0A1X2GLF9"/>
<keyword evidence="2" id="KW-0813">Transport</keyword>
<evidence type="ECO:0000256" key="1">
    <source>
        <dbReference type="ARBA" id="ARBA00010394"/>
    </source>
</evidence>